<dbReference type="InterPro" id="IPR010987">
    <property type="entry name" value="Glutathione-S-Trfase_C-like"/>
</dbReference>
<dbReference type="PROSITE" id="PS50404">
    <property type="entry name" value="GST_NTER"/>
    <property type="match status" value="1"/>
</dbReference>
<organism evidence="3 4">
    <name type="scientific">Agaribacter flavus</name>
    <dbReference type="NCBI Taxonomy" id="1902781"/>
    <lineage>
        <taxon>Bacteria</taxon>
        <taxon>Pseudomonadati</taxon>
        <taxon>Pseudomonadota</taxon>
        <taxon>Gammaproteobacteria</taxon>
        <taxon>Alteromonadales</taxon>
        <taxon>Alteromonadaceae</taxon>
        <taxon>Agaribacter</taxon>
    </lineage>
</organism>
<dbReference type="InterPro" id="IPR040079">
    <property type="entry name" value="Glutathione_S-Trfase"/>
</dbReference>
<evidence type="ECO:0000259" key="2">
    <source>
        <dbReference type="PROSITE" id="PS50405"/>
    </source>
</evidence>
<dbReference type="PROSITE" id="PS50405">
    <property type="entry name" value="GST_CTER"/>
    <property type="match status" value="1"/>
</dbReference>
<dbReference type="InterPro" id="IPR036249">
    <property type="entry name" value="Thioredoxin-like_sf"/>
</dbReference>
<evidence type="ECO:0000259" key="1">
    <source>
        <dbReference type="PROSITE" id="PS50404"/>
    </source>
</evidence>
<dbReference type="Pfam" id="PF00043">
    <property type="entry name" value="GST_C"/>
    <property type="match status" value="1"/>
</dbReference>
<dbReference type="InterPro" id="IPR036282">
    <property type="entry name" value="Glutathione-S-Trfase_C_sf"/>
</dbReference>
<dbReference type="Pfam" id="PF13417">
    <property type="entry name" value="GST_N_3"/>
    <property type="match status" value="1"/>
</dbReference>
<comment type="caution">
    <text evidence="3">The sequence shown here is derived from an EMBL/GenBank/DDBJ whole genome shotgun (WGS) entry which is preliminary data.</text>
</comment>
<dbReference type="PANTHER" id="PTHR44051:SF19">
    <property type="entry name" value="DISULFIDE-BOND OXIDOREDUCTASE YFCG"/>
    <property type="match status" value="1"/>
</dbReference>
<dbReference type="EMBL" id="JBHRSW010000039">
    <property type="protein sequence ID" value="MFC3122926.1"/>
    <property type="molecule type" value="Genomic_DNA"/>
</dbReference>
<dbReference type="Gene3D" id="3.40.30.10">
    <property type="entry name" value="Glutaredoxin"/>
    <property type="match status" value="1"/>
</dbReference>
<evidence type="ECO:0000313" key="3">
    <source>
        <dbReference type="EMBL" id="MFC3122926.1"/>
    </source>
</evidence>
<dbReference type="SFLD" id="SFLDG00358">
    <property type="entry name" value="Main_(cytGST)"/>
    <property type="match status" value="1"/>
</dbReference>
<dbReference type="SFLD" id="SFLDS00019">
    <property type="entry name" value="Glutathione_Transferase_(cytos"/>
    <property type="match status" value="1"/>
</dbReference>
<protein>
    <submittedName>
        <fullName evidence="3">Glutathione S-transferase family protein</fullName>
    </submittedName>
</protein>
<dbReference type="RefSeq" id="WP_376921053.1">
    <property type="nucleotide sequence ID" value="NZ_JBHRSW010000039.1"/>
</dbReference>
<dbReference type="SUPFAM" id="SSF47616">
    <property type="entry name" value="GST C-terminal domain-like"/>
    <property type="match status" value="1"/>
</dbReference>
<keyword evidence="4" id="KW-1185">Reference proteome</keyword>
<feature type="domain" description="GST C-terminal" evidence="2">
    <location>
        <begin position="87"/>
        <end position="208"/>
    </location>
</feature>
<feature type="domain" description="GST N-terminal" evidence="1">
    <location>
        <begin position="1"/>
        <end position="81"/>
    </location>
</feature>
<dbReference type="InterPro" id="IPR004045">
    <property type="entry name" value="Glutathione_S-Trfase_N"/>
</dbReference>
<name>A0ABV7FU35_9ALTE</name>
<reference evidence="4" key="1">
    <citation type="journal article" date="2019" name="Int. J. Syst. Evol. Microbiol.">
        <title>The Global Catalogue of Microorganisms (GCM) 10K type strain sequencing project: providing services to taxonomists for standard genome sequencing and annotation.</title>
        <authorList>
            <consortium name="The Broad Institute Genomics Platform"/>
            <consortium name="The Broad Institute Genome Sequencing Center for Infectious Disease"/>
            <person name="Wu L."/>
            <person name="Ma J."/>
        </authorList>
    </citation>
    <scope>NUCLEOTIDE SEQUENCE [LARGE SCALE GENOMIC DNA]</scope>
    <source>
        <strain evidence="4">KCTC 52473</strain>
    </source>
</reference>
<dbReference type="SUPFAM" id="SSF52833">
    <property type="entry name" value="Thioredoxin-like"/>
    <property type="match status" value="1"/>
</dbReference>
<accession>A0ABV7FU35</accession>
<dbReference type="Gene3D" id="1.20.1050.10">
    <property type="match status" value="1"/>
</dbReference>
<dbReference type="PANTHER" id="PTHR44051">
    <property type="entry name" value="GLUTATHIONE S-TRANSFERASE-RELATED"/>
    <property type="match status" value="1"/>
</dbReference>
<proteinExistence type="predicted"/>
<dbReference type="Proteomes" id="UP001595478">
    <property type="component" value="Unassembled WGS sequence"/>
</dbReference>
<evidence type="ECO:0000313" key="4">
    <source>
        <dbReference type="Proteomes" id="UP001595478"/>
    </source>
</evidence>
<dbReference type="InterPro" id="IPR004046">
    <property type="entry name" value="GST_C"/>
</dbReference>
<gene>
    <name evidence="3" type="ORF">ACFOHL_14975</name>
</gene>
<sequence>MIEIFGACTSINVRKVLWVSKILGVDYKVCDIKKLDREVLHQLNPNGLAPVIIDTNGESQFVLWESNTIIRYLAERYANDDEFYPTDSIKRAHINQWIDWQASDLNAAWRPVFQTRFRNDSSFSEQQVAQSIQNWNRLIAILEGQLQSGQKYIAANHITLADVGICLSINRWIESKVSQPSAFPCIMNYFNSFNEVSGFTEYVNNGVP</sequence>